<evidence type="ECO:0000256" key="1">
    <source>
        <dbReference type="PROSITE-ProRule" id="PRU00700"/>
    </source>
</evidence>
<sequence>MFGAHARSVASTCATFISREAHERGVHESLGLTRIIEPVRNCRTITKRQMVRNDRTPQIEVDPETYQVRVDGELAMVPPAERLSLAQLYFLV</sequence>
<dbReference type="Gene3D" id="3.20.20.140">
    <property type="entry name" value="Metal-dependent hydrolases"/>
    <property type="match status" value="1"/>
</dbReference>
<dbReference type="PROSITE" id="PS51368">
    <property type="entry name" value="UREASE_3"/>
    <property type="match status" value="1"/>
</dbReference>
<dbReference type="EMBL" id="CASHTH010004088">
    <property type="protein sequence ID" value="CAI8053407.1"/>
    <property type="molecule type" value="Genomic_DNA"/>
</dbReference>
<comment type="caution">
    <text evidence="1">Lacks conserved residue(s) required for the propagation of feature annotation.</text>
</comment>
<accession>A0AA35TUP6</accession>
<protein>
    <submittedName>
        <fullName evidence="3">Urease subunit alpha</fullName>
    </submittedName>
</protein>
<evidence type="ECO:0000313" key="3">
    <source>
        <dbReference type="EMBL" id="CAI8053407.1"/>
    </source>
</evidence>
<dbReference type="GO" id="GO:0016151">
    <property type="term" value="F:nickel cation binding"/>
    <property type="evidence" value="ECO:0007669"/>
    <property type="project" value="InterPro"/>
</dbReference>
<dbReference type="SUPFAM" id="SSF51556">
    <property type="entry name" value="Metallo-dependent hydrolases"/>
    <property type="match status" value="1"/>
</dbReference>
<gene>
    <name evidence="3" type="ORF">GBAR_LOCUS29208</name>
</gene>
<proteinExistence type="predicted"/>
<reference evidence="3" key="1">
    <citation type="submission" date="2023-03" db="EMBL/GenBank/DDBJ databases">
        <authorList>
            <person name="Steffen K."/>
            <person name="Cardenas P."/>
        </authorList>
    </citation>
    <scope>NUCLEOTIDE SEQUENCE</scope>
</reference>
<dbReference type="GO" id="GO:0009039">
    <property type="term" value="F:urease activity"/>
    <property type="evidence" value="ECO:0007669"/>
    <property type="project" value="InterPro"/>
</dbReference>
<feature type="domain" description="Urease" evidence="2">
    <location>
        <begin position="1"/>
        <end position="92"/>
    </location>
</feature>
<evidence type="ECO:0000259" key="2">
    <source>
        <dbReference type="PROSITE" id="PS51368"/>
    </source>
</evidence>
<dbReference type="InterPro" id="IPR032466">
    <property type="entry name" value="Metal_Hydrolase"/>
</dbReference>
<evidence type="ECO:0000313" key="4">
    <source>
        <dbReference type="Proteomes" id="UP001174909"/>
    </source>
</evidence>
<dbReference type="PANTHER" id="PTHR43440:SF1">
    <property type="entry name" value="UREASE"/>
    <property type="match status" value="1"/>
</dbReference>
<dbReference type="PANTHER" id="PTHR43440">
    <property type="entry name" value="UREASE"/>
    <property type="match status" value="1"/>
</dbReference>
<comment type="caution">
    <text evidence="3">The sequence shown here is derived from an EMBL/GenBank/DDBJ whole genome shotgun (WGS) entry which is preliminary data.</text>
</comment>
<dbReference type="InterPro" id="IPR050112">
    <property type="entry name" value="Urease_alpha_subunit"/>
</dbReference>
<dbReference type="AlphaFoldDB" id="A0AA35TUP6"/>
<name>A0AA35TUP6_GEOBA</name>
<keyword evidence="4" id="KW-1185">Reference proteome</keyword>
<dbReference type="InterPro" id="IPR017951">
    <property type="entry name" value="Urease_asu_c"/>
</dbReference>
<organism evidence="3 4">
    <name type="scientific">Geodia barretti</name>
    <name type="common">Barrett's horny sponge</name>
    <dbReference type="NCBI Taxonomy" id="519541"/>
    <lineage>
        <taxon>Eukaryota</taxon>
        <taxon>Metazoa</taxon>
        <taxon>Porifera</taxon>
        <taxon>Demospongiae</taxon>
        <taxon>Heteroscleromorpha</taxon>
        <taxon>Tetractinellida</taxon>
        <taxon>Astrophorina</taxon>
        <taxon>Geodiidae</taxon>
        <taxon>Geodia</taxon>
    </lineage>
</organism>
<dbReference type="Proteomes" id="UP001174909">
    <property type="component" value="Unassembled WGS sequence"/>
</dbReference>